<organism evidence="1">
    <name type="scientific">Timema tahoe</name>
    <dbReference type="NCBI Taxonomy" id="61484"/>
    <lineage>
        <taxon>Eukaryota</taxon>
        <taxon>Metazoa</taxon>
        <taxon>Ecdysozoa</taxon>
        <taxon>Arthropoda</taxon>
        <taxon>Hexapoda</taxon>
        <taxon>Insecta</taxon>
        <taxon>Pterygota</taxon>
        <taxon>Neoptera</taxon>
        <taxon>Polyneoptera</taxon>
        <taxon>Phasmatodea</taxon>
        <taxon>Timematodea</taxon>
        <taxon>Timematoidea</taxon>
        <taxon>Timematidae</taxon>
        <taxon>Timema</taxon>
    </lineage>
</organism>
<reference evidence="1" key="1">
    <citation type="submission" date="2020-11" db="EMBL/GenBank/DDBJ databases">
        <authorList>
            <person name="Tran Van P."/>
        </authorList>
    </citation>
    <scope>NUCLEOTIDE SEQUENCE</scope>
</reference>
<accession>A0A7R9FL45</accession>
<gene>
    <name evidence="1" type="ORF">TTEB3V08_LOCUS3645</name>
</gene>
<proteinExistence type="predicted"/>
<evidence type="ECO:0000313" key="1">
    <source>
        <dbReference type="EMBL" id="CAD7455579.1"/>
    </source>
</evidence>
<dbReference type="EMBL" id="OE000957">
    <property type="protein sequence ID" value="CAD7455579.1"/>
    <property type="molecule type" value="Genomic_DNA"/>
</dbReference>
<protein>
    <submittedName>
        <fullName evidence="1">Uncharacterized protein</fullName>
    </submittedName>
</protein>
<dbReference type="AlphaFoldDB" id="A0A7R9FL45"/>
<name>A0A7R9FL45_9NEOP</name>
<sequence>MNSDSSRLRLLFCSIMKCEDNERTELFPSKSADPKLDVSLFPFIKEEIKDQRADRRPFAFMFDICPTGHTYYSSPMASLVLIDSSQLTSDSQHLDRVNENELDCYATQHQLESNRPSLIHTLIKPEQDNNVPASDVCVEHSFKEEMCFDQSSLDVSENNVIECQFFTDESKKNKGAAGSDQGATIYPPNFTQPLPAPVLTYIYQPSRGGGGGFTNTSRRRG</sequence>